<feature type="transmembrane region" description="Helical" evidence="8">
    <location>
        <begin position="136"/>
        <end position="159"/>
    </location>
</feature>
<feature type="transmembrane region" description="Helical" evidence="8">
    <location>
        <begin position="228"/>
        <end position="248"/>
    </location>
</feature>
<evidence type="ECO:0000313" key="9">
    <source>
        <dbReference type="EMBL" id="SNZ16511.1"/>
    </source>
</evidence>
<proteinExistence type="inferred from homology"/>
<feature type="transmembrane region" description="Helical" evidence="8">
    <location>
        <begin position="74"/>
        <end position="91"/>
    </location>
</feature>
<accession>A0A285P9F4</accession>
<protein>
    <recommendedName>
        <fullName evidence="8">Probable membrane transporter protein</fullName>
    </recommendedName>
</protein>
<keyword evidence="6 8" id="KW-1133">Transmembrane helix</keyword>
<keyword evidence="10" id="KW-1185">Reference proteome</keyword>
<keyword evidence="3" id="KW-0813">Transport</keyword>
<evidence type="ECO:0000256" key="8">
    <source>
        <dbReference type="RuleBase" id="RU363041"/>
    </source>
</evidence>
<sequence>MTEFLVVLVASFLAGATNAVAGGGTLITFPVLVWLGTDPISANITNTVSLWTGSLFSALGFRDHVKKGKEHLKALLIPSILGGFAGAYLLVKTSSNTFRILIPFLILFATILLMLNEKLITWTKVHLKGRSYPLVFIAQFLTALYGGYFGAGIGIIMLASLGMVGIADIHIANGIKNILGMTINGIASVYFLFSGHVLWSYAFLMMLGFALGGYAGARLSLRFDRKKVKLFVVLWGFLLSLFFFLNSYHA</sequence>
<evidence type="ECO:0000256" key="7">
    <source>
        <dbReference type="ARBA" id="ARBA00023136"/>
    </source>
</evidence>
<evidence type="ECO:0000256" key="4">
    <source>
        <dbReference type="ARBA" id="ARBA00022475"/>
    </source>
</evidence>
<dbReference type="PANTHER" id="PTHR30269:SF0">
    <property type="entry name" value="MEMBRANE TRANSPORTER PROTEIN YFCA-RELATED"/>
    <property type="match status" value="1"/>
</dbReference>
<dbReference type="AlphaFoldDB" id="A0A285P9F4"/>
<dbReference type="InterPro" id="IPR002781">
    <property type="entry name" value="TM_pro_TauE-like"/>
</dbReference>
<comment type="subcellular location">
    <subcellularLocation>
        <location evidence="1 8">Cell membrane</location>
        <topology evidence="1 8">Multi-pass membrane protein</topology>
    </subcellularLocation>
</comment>
<dbReference type="EMBL" id="OBEN01000012">
    <property type="protein sequence ID" value="SNZ16511.1"/>
    <property type="molecule type" value="Genomic_DNA"/>
</dbReference>
<evidence type="ECO:0000313" key="10">
    <source>
        <dbReference type="Proteomes" id="UP000218627"/>
    </source>
</evidence>
<keyword evidence="7 8" id="KW-0472">Membrane</keyword>
<dbReference type="RefSeq" id="WP_096603254.1">
    <property type="nucleotide sequence ID" value="NZ_OBEN01000012.1"/>
</dbReference>
<gene>
    <name evidence="9" type="ORF">SAMN06265353_1622</name>
</gene>
<dbReference type="Pfam" id="PF01925">
    <property type="entry name" value="TauE"/>
    <property type="match status" value="1"/>
</dbReference>
<feature type="transmembrane region" description="Helical" evidence="8">
    <location>
        <begin position="198"/>
        <end position="216"/>
    </location>
</feature>
<evidence type="ECO:0000256" key="5">
    <source>
        <dbReference type="ARBA" id="ARBA00022692"/>
    </source>
</evidence>
<feature type="transmembrane region" description="Helical" evidence="8">
    <location>
        <begin position="97"/>
        <end position="115"/>
    </location>
</feature>
<keyword evidence="4 8" id="KW-1003">Cell membrane</keyword>
<evidence type="ECO:0000256" key="1">
    <source>
        <dbReference type="ARBA" id="ARBA00004651"/>
    </source>
</evidence>
<name>A0A285P9F4_9AQUI</name>
<keyword evidence="5 8" id="KW-0812">Transmembrane</keyword>
<dbReference type="GO" id="GO:0005886">
    <property type="term" value="C:plasma membrane"/>
    <property type="evidence" value="ECO:0007669"/>
    <property type="project" value="UniProtKB-SubCell"/>
</dbReference>
<organism evidence="9 10">
    <name type="scientific">Hydrogenobacter hydrogenophilus</name>
    <dbReference type="NCBI Taxonomy" id="35835"/>
    <lineage>
        <taxon>Bacteria</taxon>
        <taxon>Pseudomonadati</taxon>
        <taxon>Aquificota</taxon>
        <taxon>Aquificia</taxon>
        <taxon>Aquificales</taxon>
        <taxon>Aquificaceae</taxon>
        <taxon>Hydrogenobacter</taxon>
    </lineage>
</organism>
<feature type="transmembrane region" description="Helical" evidence="8">
    <location>
        <begin position="43"/>
        <end position="62"/>
    </location>
</feature>
<comment type="similarity">
    <text evidence="2 8">Belongs to the 4-toluene sulfonate uptake permease (TSUP) (TC 2.A.102) family.</text>
</comment>
<evidence type="ECO:0000256" key="6">
    <source>
        <dbReference type="ARBA" id="ARBA00022989"/>
    </source>
</evidence>
<dbReference type="PANTHER" id="PTHR30269">
    <property type="entry name" value="TRANSMEMBRANE PROTEIN YFCA"/>
    <property type="match status" value="1"/>
</dbReference>
<reference evidence="10" key="1">
    <citation type="submission" date="2017-09" db="EMBL/GenBank/DDBJ databases">
        <authorList>
            <person name="Varghese N."/>
            <person name="Submissions S."/>
        </authorList>
    </citation>
    <scope>NUCLEOTIDE SEQUENCE [LARGE SCALE GENOMIC DNA]</scope>
    <source>
        <strain evidence="10">DSM 2913</strain>
    </source>
</reference>
<dbReference type="InterPro" id="IPR052017">
    <property type="entry name" value="TSUP"/>
</dbReference>
<dbReference type="OrthoDB" id="9807082at2"/>
<dbReference type="Proteomes" id="UP000218627">
    <property type="component" value="Unassembled WGS sequence"/>
</dbReference>
<evidence type="ECO:0000256" key="3">
    <source>
        <dbReference type="ARBA" id="ARBA00022448"/>
    </source>
</evidence>
<evidence type="ECO:0000256" key="2">
    <source>
        <dbReference type="ARBA" id="ARBA00009142"/>
    </source>
</evidence>